<dbReference type="AlphaFoldDB" id="A0A8S8XHA1"/>
<comment type="caution">
    <text evidence="2">The sequence shown here is derived from an EMBL/GenBank/DDBJ whole genome shotgun (WGS) entry which is preliminary data.</text>
</comment>
<evidence type="ECO:0000256" key="1">
    <source>
        <dbReference type="SAM" id="MobiDB-lite"/>
    </source>
</evidence>
<dbReference type="Proteomes" id="UP000681075">
    <property type="component" value="Unassembled WGS sequence"/>
</dbReference>
<sequence length="442" mass="47482">MIPLRESRIIKALTDHPNGLLFDEALARLKGIRALIVCDSAAANSPAGQAAMLTAAATAKKTFGEVRVIADPNVPLFACGPLGNRIGDALTRIGVPLSADIEATHVITIGDTPPCGAWYRRCWWNGWHAGLDSDARLGDGMNPLAGVYSGALATAAIFRTVGTEAVLRFRPMCTSLWEPHLEVRDADIGPKAVDVPNNVWIVGLGHVGQAYAWALTFLPYSGRRRAHLQDFDLLAEENEGTSLAFWNEVPFGERKTRLVSRWLECAGWKTTLIERPFNAPPLFEIDDPRIALVGLDKVPPRKLVATAGFEHVVDGGTGGGATEYECFQVRTFRNGDSVEAAWNPERPKAREATLAMPAYAELLSTADARTRCGLVEIADASVALPFVGAAVAAIAVSQAIRLASGRRCARLLTSDLALPGMPMSSGTTDPAETNFGSEPMRF</sequence>
<protein>
    <recommendedName>
        <fullName evidence="4">THIF-type NAD/FAD binding fold domain-containing protein</fullName>
    </recommendedName>
</protein>
<proteinExistence type="predicted"/>
<gene>
    <name evidence="2" type="ORF">TMPK1_27920</name>
</gene>
<reference evidence="2" key="1">
    <citation type="submission" date="2021-02" db="EMBL/GenBank/DDBJ databases">
        <title>Genome sequence of Rhodospirillales sp. strain TMPK1 isolated from soil.</title>
        <authorList>
            <person name="Nakai R."/>
            <person name="Kusada H."/>
            <person name="Tamaki H."/>
        </authorList>
    </citation>
    <scope>NUCLEOTIDE SEQUENCE</scope>
    <source>
        <strain evidence="2">TMPK1</strain>
    </source>
</reference>
<dbReference type="Gene3D" id="3.40.50.720">
    <property type="entry name" value="NAD(P)-binding Rossmann-like Domain"/>
    <property type="match status" value="1"/>
</dbReference>
<evidence type="ECO:0008006" key="4">
    <source>
        <dbReference type="Google" id="ProtNLM"/>
    </source>
</evidence>
<evidence type="ECO:0000313" key="3">
    <source>
        <dbReference type="Proteomes" id="UP000681075"/>
    </source>
</evidence>
<feature type="compositionally biased region" description="Polar residues" evidence="1">
    <location>
        <begin position="424"/>
        <end position="436"/>
    </location>
</feature>
<organism evidence="2 3">
    <name type="scientific">Roseiterribacter gracilis</name>
    <dbReference type="NCBI Taxonomy" id="2812848"/>
    <lineage>
        <taxon>Bacteria</taxon>
        <taxon>Pseudomonadati</taxon>
        <taxon>Pseudomonadota</taxon>
        <taxon>Alphaproteobacteria</taxon>
        <taxon>Rhodospirillales</taxon>
        <taxon>Roseiterribacteraceae</taxon>
        <taxon>Roseiterribacter</taxon>
    </lineage>
</organism>
<keyword evidence="3" id="KW-1185">Reference proteome</keyword>
<accession>A0A8S8XHA1</accession>
<dbReference type="RefSeq" id="WP_420243670.1">
    <property type="nucleotide sequence ID" value="NZ_BOPV01000001.1"/>
</dbReference>
<feature type="region of interest" description="Disordered" evidence="1">
    <location>
        <begin position="422"/>
        <end position="442"/>
    </location>
</feature>
<dbReference type="EMBL" id="BOPV01000001">
    <property type="protein sequence ID" value="GIL40555.1"/>
    <property type="molecule type" value="Genomic_DNA"/>
</dbReference>
<evidence type="ECO:0000313" key="2">
    <source>
        <dbReference type="EMBL" id="GIL40555.1"/>
    </source>
</evidence>
<name>A0A8S8XHA1_9PROT</name>